<name>A0ACB8RA15_9AGAM</name>
<reference evidence="1" key="2">
    <citation type="journal article" date="2022" name="New Phytol.">
        <title>Evolutionary transition to the ectomycorrhizal habit in the genomes of a hyperdiverse lineage of mushroom-forming fungi.</title>
        <authorList>
            <person name="Looney B."/>
            <person name="Miyauchi S."/>
            <person name="Morin E."/>
            <person name="Drula E."/>
            <person name="Courty P.E."/>
            <person name="Kohler A."/>
            <person name="Kuo A."/>
            <person name="LaButti K."/>
            <person name="Pangilinan J."/>
            <person name="Lipzen A."/>
            <person name="Riley R."/>
            <person name="Andreopoulos W."/>
            <person name="He G."/>
            <person name="Johnson J."/>
            <person name="Nolan M."/>
            <person name="Tritt A."/>
            <person name="Barry K.W."/>
            <person name="Grigoriev I.V."/>
            <person name="Nagy L.G."/>
            <person name="Hibbett D."/>
            <person name="Henrissat B."/>
            <person name="Matheny P.B."/>
            <person name="Labbe J."/>
            <person name="Martin F.M."/>
        </authorList>
    </citation>
    <scope>NUCLEOTIDE SEQUENCE</scope>
    <source>
        <strain evidence="1">FP105234-sp</strain>
    </source>
</reference>
<comment type="caution">
    <text evidence="1">The sequence shown here is derived from an EMBL/GenBank/DDBJ whole genome shotgun (WGS) entry which is preliminary data.</text>
</comment>
<evidence type="ECO:0000313" key="1">
    <source>
        <dbReference type="EMBL" id="KAI0040737.1"/>
    </source>
</evidence>
<accession>A0ACB8RA15</accession>
<proteinExistence type="predicted"/>
<dbReference type="Proteomes" id="UP000814033">
    <property type="component" value="Unassembled WGS sequence"/>
</dbReference>
<gene>
    <name evidence="1" type="ORF">FA95DRAFT_1566157</name>
</gene>
<organism evidence="1 2">
    <name type="scientific">Auriscalpium vulgare</name>
    <dbReference type="NCBI Taxonomy" id="40419"/>
    <lineage>
        <taxon>Eukaryota</taxon>
        <taxon>Fungi</taxon>
        <taxon>Dikarya</taxon>
        <taxon>Basidiomycota</taxon>
        <taxon>Agaricomycotina</taxon>
        <taxon>Agaricomycetes</taxon>
        <taxon>Russulales</taxon>
        <taxon>Auriscalpiaceae</taxon>
        <taxon>Auriscalpium</taxon>
    </lineage>
</organism>
<dbReference type="EMBL" id="MU276172">
    <property type="protein sequence ID" value="KAI0040737.1"/>
    <property type="molecule type" value="Genomic_DNA"/>
</dbReference>
<protein>
    <submittedName>
        <fullName evidence="1">Uncharacterized protein</fullName>
    </submittedName>
</protein>
<evidence type="ECO:0000313" key="2">
    <source>
        <dbReference type="Proteomes" id="UP000814033"/>
    </source>
</evidence>
<sequence length="239" mass="26501">MTTSPPFDDLAFLTKEPITFLPRSPGSSALSLRVTRLDIGPNYTHWLVGNAVGAMTAAGVPAFEPEHTAQVLRLKLFPGGEDERARWLEHHLVLQEATLLLNSLVHVPNSVLPGAVTATMPDGQQVTLCAALMQLICNKCVGQLDDNRNYVIARSLLLFGMLMREDGVTFGDLRTEHFSLSMDPVSRRGAQYSTFRRCVTLTEWSGMSLRRRGEPRDEVGHRKDAAVLEEVAMIILRYA</sequence>
<reference evidence="1" key="1">
    <citation type="submission" date="2021-02" db="EMBL/GenBank/DDBJ databases">
        <authorList>
            <consortium name="DOE Joint Genome Institute"/>
            <person name="Ahrendt S."/>
            <person name="Looney B.P."/>
            <person name="Miyauchi S."/>
            <person name="Morin E."/>
            <person name="Drula E."/>
            <person name="Courty P.E."/>
            <person name="Chicoki N."/>
            <person name="Fauchery L."/>
            <person name="Kohler A."/>
            <person name="Kuo A."/>
            <person name="Labutti K."/>
            <person name="Pangilinan J."/>
            <person name="Lipzen A."/>
            <person name="Riley R."/>
            <person name="Andreopoulos W."/>
            <person name="He G."/>
            <person name="Johnson J."/>
            <person name="Barry K.W."/>
            <person name="Grigoriev I.V."/>
            <person name="Nagy L."/>
            <person name="Hibbett D."/>
            <person name="Henrissat B."/>
            <person name="Matheny P.B."/>
            <person name="Labbe J."/>
            <person name="Martin F."/>
        </authorList>
    </citation>
    <scope>NUCLEOTIDE SEQUENCE</scope>
    <source>
        <strain evidence="1">FP105234-sp</strain>
    </source>
</reference>
<keyword evidence="2" id="KW-1185">Reference proteome</keyword>